<gene>
    <name evidence="2" type="ORF">g.57150</name>
</gene>
<evidence type="ECO:0000256" key="1">
    <source>
        <dbReference type="SAM" id="MobiDB-lite"/>
    </source>
</evidence>
<feature type="non-terminal residue" evidence="2">
    <location>
        <position position="163"/>
    </location>
</feature>
<organism evidence="2">
    <name type="scientific">Homalodisca liturata</name>
    <dbReference type="NCBI Taxonomy" id="320908"/>
    <lineage>
        <taxon>Eukaryota</taxon>
        <taxon>Metazoa</taxon>
        <taxon>Ecdysozoa</taxon>
        <taxon>Arthropoda</taxon>
        <taxon>Hexapoda</taxon>
        <taxon>Insecta</taxon>
        <taxon>Pterygota</taxon>
        <taxon>Neoptera</taxon>
        <taxon>Paraneoptera</taxon>
        <taxon>Hemiptera</taxon>
        <taxon>Auchenorrhyncha</taxon>
        <taxon>Membracoidea</taxon>
        <taxon>Cicadellidae</taxon>
        <taxon>Cicadellinae</taxon>
        <taxon>Proconiini</taxon>
        <taxon>Homalodisca</taxon>
    </lineage>
</organism>
<accession>A0A1B6JX20</accession>
<feature type="non-terminal residue" evidence="2">
    <location>
        <position position="1"/>
    </location>
</feature>
<evidence type="ECO:0000313" key="2">
    <source>
        <dbReference type="EMBL" id="JAT03759.1"/>
    </source>
</evidence>
<proteinExistence type="predicted"/>
<name>A0A1B6JX20_9HEMI</name>
<protein>
    <submittedName>
        <fullName evidence="2">Uncharacterized protein</fullName>
    </submittedName>
</protein>
<sequence length="163" mass="17301">SIQYQGVDSICFDFNSTIAEATSIMRTIITKTDMSTIELSYIEKEYDAGAFGGVGPTFPVYMDSSVGAMATNDFTIDHPCDSVYVMKRCFRLGGLSPCPPAEKIPVFILSTKKKEDNSSCIAQGIQTANKENGPLDFMTLPRKAKNPCPSLSTGGSGSGGGSG</sequence>
<feature type="compositionally biased region" description="Gly residues" evidence="1">
    <location>
        <begin position="154"/>
        <end position="163"/>
    </location>
</feature>
<feature type="region of interest" description="Disordered" evidence="1">
    <location>
        <begin position="142"/>
        <end position="163"/>
    </location>
</feature>
<dbReference type="EMBL" id="GECU01003948">
    <property type="protein sequence ID" value="JAT03759.1"/>
    <property type="molecule type" value="Transcribed_RNA"/>
</dbReference>
<reference evidence="2" key="1">
    <citation type="submission" date="2015-11" db="EMBL/GenBank/DDBJ databases">
        <title>De novo transcriptome assembly of four potential Pierce s Disease insect vectors from Arizona vineyards.</title>
        <authorList>
            <person name="Tassone E.E."/>
        </authorList>
    </citation>
    <scope>NUCLEOTIDE SEQUENCE</scope>
</reference>
<dbReference type="AlphaFoldDB" id="A0A1B6JX20"/>